<organism evidence="2 3">
    <name type="scientific">Cylindrotheca closterium</name>
    <dbReference type="NCBI Taxonomy" id="2856"/>
    <lineage>
        <taxon>Eukaryota</taxon>
        <taxon>Sar</taxon>
        <taxon>Stramenopiles</taxon>
        <taxon>Ochrophyta</taxon>
        <taxon>Bacillariophyta</taxon>
        <taxon>Bacillariophyceae</taxon>
        <taxon>Bacillariophycidae</taxon>
        <taxon>Bacillariales</taxon>
        <taxon>Bacillariaceae</taxon>
        <taxon>Cylindrotheca</taxon>
    </lineage>
</organism>
<feature type="region of interest" description="Disordered" evidence="1">
    <location>
        <begin position="28"/>
        <end position="50"/>
    </location>
</feature>
<accession>A0AAD2CTU3</accession>
<protein>
    <submittedName>
        <fullName evidence="2">Uncharacterized protein</fullName>
    </submittedName>
</protein>
<evidence type="ECO:0000256" key="1">
    <source>
        <dbReference type="SAM" id="MobiDB-lite"/>
    </source>
</evidence>
<keyword evidence="3" id="KW-1185">Reference proteome</keyword>
<feature type="compositionally biased region" description="Polar residues" evidence="1">
    <location>
        <begin position="35"/>
        <end position="50"/>
    </location>
</feature>
<dbReference type="Proteomes" id="UP001295423">
    <property type="component" value="Unassembled WGS sequence"/>
</dbReference>
<evidence type="ECO:0000313" key="3">
    <source>
        <dbReference type="Proteomes" id="UP001295423"/>
    </source>
</evidence>
<comment type="caution">
    <text evidence="2">The sequence shown here is derived from an EMBL/GenBank/DDBJ whole genome shotgun (WGS) entry which is preliminary data.</text>
</comment>
<sequence length="268" mass="30534">MPSTFIDIQHADALSATNIPLTPVVKPTANADPNPANTIDSDIVSTGSDGTDTTANERSCCCHHDDSDLDHGCMHYCEAEAAVGSLTCTKVKSILKEPYPDWASIRSEGPWKRLSEPQLPLGPVEEKPKRARHNRSVSFDSVKLRQYNQTLGDNPCVPYGPPIQLDWKYEEEEVAIPVDEYEGRDRKWKFRQQMVMNCHKRRTLLTFYYGFSEEELKQSEKSVRKIQRSRYWTQALEPVIVLEDAVSSAVQRAKKFVHKRRKPRSNSV</sequence>
<dbReference type="AlphaFoldDB" id="A0AAD2CTU3"/>
<name>A0AAD2CTU3_9STRA</name>
<proteinExistence type="predicted"/>
<evidence type="ECO:0000313" key="2">
    <source>
        <dbReference type="EMBL" id="CAJ1941293.1"/>
    </source>
</evidence>
<reference evidence="2" key="1">
    <citation type="submission" date="2023-08" db="EMBL/GenBank/DDBJ databases">
        <authorList>
            <person name="Audoor S."/>
            <person name="Bilcke G."/>
        </authorList>
    </citation>
    <scope>NUCLEOTIDE SEQUENCE</scope>
</reference>
<gene>
    <name evidence="2" type="ORF">CYCCA115_LOCUS7449</name>
</gene>
<dbReference type="EMBL" id="CAKOGP040001001">
    <property type="protein sequence ID" value="CAJ1941293.1"/>
    <property type="molecule type" value="Genomic_DNA"/>
</dbReference>
<feature type="region of interest" description="Disordered" evidence="1">
    <location>
        <begin position="113"/>
        <end position="133"/>
    </location>
</feature>